<dbReference type="AlphaFoldDB" id="A0A060NT43"/>
<keyword evidence="1" id="KW-0175">Coiled coil</keyword>
<keyword evidence="2" id="KW-0808">Transferase</keyword>
<dbReference type="GO" id="GO:0016301">
    <property type="term" value="F:kinase activity"/>
    <property type="evidence" value="ECO:0007669"/>
    <property type="project" value="UniProtKB-KW"/>
</dbReference>
<dbReference type="Proteomes" id="UP000066014">
    <property type="component" value="Chromosome"/>
</dbReference>
<keyword evidence="3" id="KW-1185">Reference proteome</keyword>
<evidence type="ECO:0000256" key="1">
    <source>
        <dbReference type="SAM" id="Coils"/>
    </source>
</evidence>
<dbReference type="HOGENOM" id="CLU_1064395_0_0_4"/>
<accession>A0A060NT43</accession>
<sequence length="261" mass="28929">MMLTAGLVGLVILGAGLAFLLAPERASNESFGKAIDRLLLADPNLLREQYCLQNMNYREDTVLISTADRRTQSWMALLTEAGLYSGPETITTQHGFFTQTRLRFSKTEAGRKATHNNALCIADGLEVAEVLHFTPPQQVGQTEVSLVTVRLALRNPMPWTKTAQARQLERTLENAHSESARNEFILMRQDGKWVQANQSTLAQARTQAREQEQKSERTQEGAGFFANLAALFGFGPSNPILGVWSFEMIPGVSSRFPESVT</sequence>
<organism evidence="2 3">
    <name type="scientific">Serpentinimonas maccroryi</name>
    <dbReference type="NCBI Taxonomy" id="1458426"/>
    <lineage>
        <taxon>Bacteria</taxon>
        <taxon>Pseudomonadati</taxon>
        <taxon>Pseudomonadota</taxon>
        <taxon>Betaproteobacteria</taxon>
        <taxon>Burkholderiales</taxon>
        <taxon>Comamonadaceae</taxon>
        <taxon>Serpentinimonas</taxon>
    </lineage>
</organism>
<dbReference type="STRING" id="1458426.SMCB_2292"/>
<dbReference type="EMBL" id="AP014569">
    <property type="protein sequence ID" value="BAO84520.1"/>
    <property type="molecule type" value="Genomic_DNA"/>
</dbReference>
<reference evidence="2 3" key="1">
    <citation type="journal article" date="2014" name="Nat. Commun.">
        <title>Physiological and genomic features of highly alkaliphilic hydrogen-utilizing Betaproteobacteria from a continental serpentinizing site.</title>
        <authorList>
            <person name="Suzuki S."/>
            <person name="Kuenen J.G."/>
            <person name="Schipper K."/>
            <person name="van der Velde S."/>
            <person name="Ishii S."/>
            <person name="Wu A."/>
            <person name="Sorokin D.Y."/>
            <person name="Tenney A."/>
            <person name="Meng X.Y."/>
            <person name="Morrill P.L."/>
            <person name="Kamagata Y."/>
            <person name="Muyzer G."/>
            <person name="Nealson K.H."/>
        </authorList>
    </citation>
    <scope>NUCLEOTIDE SEQUENCE [LARGE SCALE GENOMIC DNA]</scope>
    <source>
        <strain evidence="2 3">B1</strain>
    </source>
</reference>
<feature type="coiled-coil region" evidence="1">
    <location>
        <begin position="194"/>
        <end position="221"/>
    </location>
</feature>
<dbReference type="KEGG" id="cbab:SMCB_2292"/>
<protein>
    <submittedName>
        <fullName evidence="2">Signal transduction histidine kinase involved in nitrogen fixation and metabolism regulation</fullName>
    </submittedName>
</protein>
<gene>
    <name evidence="2" type="ORF">SMCB_2292</name>
</gene>
<proteinExistence type="predicted"/>
<name>A0A060NT43_9BURK</name>
<keyword evidence="2" id="KW-0418">Kinase</keyword>
<evidence type="ECO:0000313" key="2">
    <source>
        <dbReference type="EMBL" id="BAO84520.1"/>
    </source>
</evidence>
<evidence type="ECO:0000313" key="3">
    <source>
        <dbReference type="Proteomes" id="UP000066014"/>
    </source>
</evidence>